<gene>
    <name evidence="1" type="ORF">DM877_25605</name>
</gene>
<dbReference type="InterPro" id="IPR027417">
    <property type="entry name" value="P-loop_NTPase"/>
</dbReference>
<feature type="non-terminal residue" evidence="1">
    <location>
        <position position="246"/>
    </location>
</feature>
<evidence type="ECO:0000313" key="1">
    <source>
        <dbReference type="EMBL" id="RXW26196.1"/>
    </source>
</evidence>
<proteinExistence type="predicted"/>
<comment type="caution">
    <text evidence="1">The sequence shown here is derived from an EMBL/GenBank/DDBJ whole genome shotgun (WGS) entry which is preliminary data.</text>
</comment>
<evidence type="ECO:0000313" key="2">
    <source>
        <dbReference type="Proteomes" id="UP000290875"/>
    </source>
</evidence>
<protein>
    <submittedName>
        <fullName evidence="1">Uncharacterized protein</fullName>
    </submittedName>
</protein>
<dbReference type="Proteomes" id="UP000290875">
    <property type="component" value="Unassembled WGS sequence"/>
</dbReference>
<name>A0A4Q2E246_ENTCL</name>
<dbReference type="AlphaFoldDB" id="A0A4Q2E246"/>
<dbReference type="RefSeq" id="WP_206737127.1">
    <property type="nucleotide sequence ID" value="NZ_QJSL01000043.1"/>
</dbReference>
<organism evidence="1 2">
    <name type="scientific">Enterobacter cloacae</name>
    <dbReference type="NCBI Taxonomy" id="550"/>
    <lineage>
        <taxon>Bacteria</taxon>
        <taxon>Pseudomonadati</taxon>
        <taxon>Pseudomonadota</taxon>
        <taxon>Gammaproteobacteria</taxon>
        <taxon>Enterobacterales</taxon>
        <taxon>Enterobacteriaceae</taxon>
        <taxon>Enterobacter</taxon>
        <taxon>Enterobacter cloacae complex</taxon>
    </lineage>
</organism>
<dbReference type="Gene3D" id="3.40.50.300">
    <property type="entry name" value="P-loop containing nucleotide triphosphate hydrolases"/>
    <property type="match status" value="1"/>
</dbReference>
<dbReference type="EMBL" id="QJSL01000043">
    <property type="protein sequence ID" value="RXW26196.1"/>
    <property type="molecule type" value="Genomic_DNA"/>
</dbReference>
<accession>A0A4Q2E246</accession>
<sequence length="246" mass="28175">MELIALYIEDYNGVLDSFIKLSSKFSIKYDHKSLTIREGIDRDIYYDDIPSTLLIGQNGTGKTTILTFIEDFHYENENTGFMVWHSNNKIYVTCKGIQPSHISSHYSTKIIYNAVDFFTENDIFTIKSNNTVDFNSYLFGSRKGTAKNFIDISLSNTGRGKSNKKQEIAKIAKFINAGRSLPDTINQDKISILARLSLSGAERTKAILKDSDFRNKYGDMLISLFNHYYEKYNNTPTPYGYPSKEY</sequence>
<reference evidence="1 2" key="1">
    <citation type="submission" date="2018-06" db="EMBL/GenBank/DDBJ databases">
        <title>Carbapenemase-producing Enterobacteriaceae present in wastewater treatment plant effluent and nearby surface waters in the US.</title>
        <authorList>
            <person name="Mathys D.A."/>
            <person name="Mollenkopf D.F."/>
            <person name="Feicht S.M."/>
            <person name="Adams R.J."/>
            <person name="Albers A.L."/>
            <person name="Grooters S.V."/>
            <person name="Stuever D.M."/>
            <person name="Daniels J.B."/>
            <person name="Wittum T.E."/>
        </authorList>
    </citation>
    <scope>NUCLEOTIDE SEQUENCE [LARGE SCALE GENOMIC DNA]</scope>
    <source>
        <strain evidence="1 2">GEO_4_Eff_A</strain>
    </source>
</reference>